<accession>A0ABW2RLQ8</accession>
<evidence type="ECO:0008006" key="4">
    <source>
        <dbReference type="Google" id="ProtNLM"/>
    </source>
</evidence>
<reference evidence="3" key="1">
    <citation type="journal article" date="2019" name="Int. J. Syst. Evol. Microbiol.">
        <title>The Global Catalogue of Microorganisms (GCM) 10K type strain sequencing project: providing services to taxonomists for standard genome sequencing and annotation.</title>
        <authorList>
            <consortium name="The Broad Institute Genomics Platform"/>
            <consortium name="The Broad Institute Genome Sequencing Center for Infectious Disease"/>
            <person name="Wu L."/>
            <person name="Ma J."/>
        </authorList>
    </citation>
    <scope>NUCLEOTIDE SEQUENCE [LARGE SCALE GENOMIC DNA]</scope>
    <source>
        <strain evidence="3">CGMCC 1.12942</strain>
    </source>
</reference>
<evidence type="ECO:0000256" key="1">
    <source>
        <dbReference type="SAM" id="Phobius"/>
    </source>
</evidence>
<comment type="caution">
    <text evidence="2">The sequence shown here is derived from an EMBL/GenBank/DDBJ whole genome shotgun (WGS) entry which is preliminary data.</text>
</comment>
<evidence type="ECO:0000313" key="3">
    <source>
        <dbReference type="Proteomes" id="UP001596500"/>
    </source>
</evidence>
<keyword evidence="1" id="KW-0812">Transmembrane</keyword>
<gene>
    <name evidence="2" type="ORF">ACFQNG_13020</name>
</gene>
<sequence length="81" mass="9769">MFLTGNPYVHQIPFFFPLGFFFMLMAVFVIFRIICFRRCGRGCHYGRLDSQLTAEEILKRRFINHEIGEDEYLKMKEILKK</sequence>
<feature type="transmembrane region" description="Helical" evidence="1">
    <location>
        <begin position="12"/>
        <end position="31"/>
    </location>
</feature>
<keyword evidence="1" id="KW-1133">Transmembrane helix</keyword>
<proteinExistence type="predicted"/>
<dbReference type="EMBL" id="JBHTBW010000044">
    <property type="protein sequence ID" value="MFC7442015.1"/>
    <property type="molecule type" value="Genomic_DNA"/>
</dbReference>
<keyword evidence="3" id="KW-1185">Reference proteome</keyword>
<name>A0ABW2RLQ8_9BACL</name>
<dbReference type="Proteomes" id="UP001596500">
    <property type="component" value="Unassembled WGS sequence"/>
</dbReference>
<protein>
    <recommendedName>
        <fullName evidence="4">SHOCT domain-containing protein</fullName>
    </recommendedName>
</protein>
<evidence type="ECO:0000313" key="2">
    <source>
        <dbReference type="EMBL" id="MFC7442015.1"/>
    </source>
</evidence>
<organism evidence="2 3">
    <name type="scientific">Laceyella putida</name>
    <dbReference type="NCBI Taxonomy" id="110101"/>
    <lineage>
        <taxon>Bacteria</taxon>
        <taxon>Bacillati</taxon>
        <taxon>Bacillota</taxon>
        <taxon>Bacilli</taxon>
        <taxon>Bacillales</taxon>
        <taxon>Thermoactinomycetaceae</taxon>
        <taxon>Laceyella</taxon>
    </lineage>
</organism>
<dbReference type="RefSeq" id="WP_379865614.1">
    <property type="nucleotide sequence ID" value="NZ_JBHTBW010000044.1"/>
</dbReference>
<keyword evidence="1" id="KW-0472">Membrane</keyword>